<evidence type="ECO:0000313" key="1">
    <source>
        <dbReference type="Proteomes" id="UP001652620"/>
    </source>
</evidence>
<reference evidence="2" key="1">
    <citation type="submission" date="2025-08" db="UniProtKB">
        <authorList>
            <consortium name="RefSeq"/>
        </authorList>
    </citation>
    <scope>IDENTIFICATION</scope>
    <source>
        <tissue evidence="2">Adult</tissue>
    </source>
</reference>
<dbReference type="GeneID" id="105227230"/>
<proteinExistence type="predicted"/>
<dbReference type="Proteomes" id="UP001652620">
    <property type="component" value="Chromosome 4"/>
</dbReference>
<accession>A0A6I9VLW0</accession>
<organism evidence="1 2">
    <name type="scientific">Bactrocera dorsalis</name>
    <name type="common">Oriental fruit fly</name>
    <name type="synonym">Dacus dorsalis</name>
    <dbReference type="NCBI Taxonomy" id="27457"/>
    <lineage>
        <taxon>Eukaryota</taxon>
        <taxon>Metazoa</taxon>
        <taxon>Ecdysozoa</taxon>
        <taxon>Arthropoda</taxon>
        <taxon>Hexapoda</taxon>
        <taxon>Insecta</taxon>
        <taxon>Pterygota</taxon>
        <taxon>Neoptera</taxon>
        <taxon>Endopterygota</taxon>
        <taxon>Diptera</taxon>
        <taxon>Brachycera</taxon>
        <taxon>Muscomorpha</taxon>
        <taxon>Tephritoidea</taxon>
        <taxon>Tephritidae</taxon>
        <taxon>Bactrocera</taxon>
        <taxon>Bactrocera</taxon>
    </lineage>
</organism>
<protein>
    <submittedName>
        <fullName evidence="2">Uncharacterized protein LOC105227230</fullName>
    </submittedName>
</protein>
<sequence length="320" mass="38218">MACNEGKIFKTQAPECNKLDCWCLPEPYVDKKVTVKNKKYCWLYPQQRSKDLNKMLPNFDHCEALYTICDYRLENYVFKQLLLIEEQIRNYTNKLDKEIAFQRKMLDDMWKLSQRFLLLTQYYGCVKPYPDIVSIPAEKVAQCKFQKKRKAIQYSNCRLAFILDTLRTSIRKLNNVCSQMDMSVQSPIILGDYKIRPLSYYRNLIDDAFEYFNKVLCNLKSWTQLLDIGDPNAIDDYKALLDPKKKFDEFMKTGKMNCTCMRTKNPECINNFVNKLRLTYMFAYIIKKKRRRFGNYSNWKNCLGSTWPLPNGKCFFRKTW</sequence>
<keyword evidence="1" id="KW-1185">Reference proteome</keyword>
<dbReference type="KEGG" id="bdr:105227230"/>
<evidence type="ECO:0000313" key="2">
    <source>
        <dbReference type="RefSeq" id="XP_011204773.2"/>
    </source>
</evidence>
<name>A0A6I9VLW0_BACDO</name>
<dbReference type="AlphaFoldDB" id="A0A6I9VLW0"/>
<dbReference type="OrthoDB" id="8056520at2759"/>
<dbReference type="InParanoid" id="A0A6I9VLW0"/>
<dbReference type="RefSeq" id="XP_011204773.2">
    <property type="nucleotide sequence ID" value="XM_011206471.4"/>
</dbReference>
<gene>
    <name evidence="2" type="primary">LOC105227230</name>
</gene>